<organism evidence="9 10">
    <name type="scientific">Tepidibacter hydrothermalis</name>
    <dbReference type="NCBI Taxonomy" id="3036126"/>
    <lineage>
        <taxon>Bacteria</taxon>
        <taxon>Bacillati</taxon>
        <taxon>Bacillota</taxon>
        <taxon>Clostridia</taxon>
        <taxon>Peptostreptococcales</taxon>
        <taxon>Peptostreptococcaceae</taxon>
        <taxon>Tepidibacter</taxon>
    </lineage>
</organism>
<protein>
    <submittedName>
        <fullName evidence="9">Sigma 54-interacting transcriptional regulator</fullName>
    </submittedName>
</protein>
<dbReference type="CDD" id="cd00130">
    <property type="entry name" value="PAS"/>
    <property type="match status" value="1"/>
</dbReference>
<dbReference type="CDD" id="cd00009">
    <property type="entry name" value="AAA"/>
    <property type="match status" value="1"/>
</dbReference>
<dbReference type="PROSITE" id="PS50045">
    <property type="entry name" value="SIGMA54_INTERACT_4"/>
    <property type="match status" value="1"/>
</dbReference>
<dbReference type="InterPro" id="IPR025944">
    <property type="entry name" value="Sigma_54_int_dom_CS"/>
</dbReference>
<keyword evidence="10" id="KW-1185">Reference proteome</keyword>
<dbReference type="Gene3D" id="1.10.8.60">
    <property type="match status" value="1"/>
</dbReference>
<dbReference type="SMART" id="SM00382">
    <property type="entry name" value="AAA"/>
    <property type="match status" value="1"/>
</dbReference>
<evidence type="ECO:0000313" key="9">
    <source>
        <dbReference type="EMBL" id="WFD11552.1"/>
    </source>
</evidence>
<dbReference type="PROSITE" id="PS00675">
    <property type="entry name" value="SIGMA54_INTERACT_1"/>
    <property type="match status" value="1"/>
</dbReference>
<dbReference type="Pfam" id="PF13426">
    <property type="entry name" value="PAS_9"/>
    <property type="match status" value="1"/>
</dbReference>
<evidence type="ECO:0000256" key="2">
    <source>
        <dbReference type="ARBA" id="ARBA00022840"/>
    </source>
</evidence>
<dbReference type="InterPro" id="IPR002078">
    <property type="entry name" value="Sigma_54_int"/>
</dbReference>
<feature type="domain" description="PAC" evidence="8">
    <location>
        <begin position="82"/>
        <end position="134"/>
    </location>
</feature>
<dbReference type="InterPro" id="IPR000700">
    <property type="entry name" value="PAS-assoc_C"/>
</dbReference>
<evidence type="ECO:0000256" key="3">
    <source>
        <dbReference type="ARBA" id="ARBA00023015"/>
    </source>
</evidence>
<accession>A0ABY8EF46</accession>
<dbReference type="InterPro" id="IPR025662">
    <property type="entry name" value="Sigma_54_int_dom_ATP-bd_1"/>
</dbReference>
<proteinExistence type="predicted"/>
<dbReference type="InterPro" id="IPR035965">
    <property type="entry name" value="PAS-like_dom_sf"/>
</dbReference>
<keyword evidence="4" id="KW-0804">Transcription</keyword>
<evidence type="ECO:0000256" key="5">
    <source>
        <dbReference type="SAM" id="Coils"/>
    </source>
</evidence>
<gene>
    <name evidence="9" type="ORF">P4S50_05610</name>
</gene>
<dbReference type="NCBIfam" id="TIGR00229">
    <property type="entry name" value="sensory_box"/>
    <property type="match status" value="1"/>
</dbReference>
<dbReference type="SUPFAM" id="SSF52540">
    <property type="entry name" value="P-loop containing nucleoside triphosphate hydrolases"/>
    <property type="match status" value="1"/>
</dbReference>
<dbReference type="Proteomes" id="UP001222800">
    <property type="component" value="Chromosome"/>
</dbReference>
<evidence type="ECO:0000259" key="6">
    <source>
        <dbReference type="PROSITE" id="PS50045"/>
    </source>
</evidence>
<feature type="coiled-coil region" evidence="5">
    <location>
        <begin position="125"/>
        <end position="152"/>
    </location>
</feature>
<dbReference type="InterPro" id="IPR003593">
    <property type="entry name" value="AAA+_ATPase"/>
</dbReference>
<dbReference type="Gene3D" id="3.30.450.20">
    <property type="entry name" value="PAS domain"/>
    <property type="match status" value="1"/>
</dbReference>
<keyword evidence="1" id="KW-0547">Nucleotide-binding</keyword>
<reference evidence="9 10" key="1">
    <citation type="submission" date="2023-03" db="EMBL/GenBank/DDBJ databases">
        <title>Complete genome sequence of Tepidibacter sp. SWIR-1, isolated from a deep-sea hydrothermal vent.</title>
        <authorList>
            <person name="Li X."/>
        </authorList>
    </citation>
    <scope>NUCLEOTIDE SEQUENCE [LARGE SCALE GENOMIC DNA]</scope>
    <source>
        <strain evidence="9 10">SWIR-1</strain>
    </source>
</reference>
<dbReference type="PANTHER" id="PTHR32071:SF57">
    <property type="entry name" value="C4-DICARBOXYLATE TRANSPORT TRANSCRIPTIONAL REGULATORY PROTEIN DCTD"/>
    <property type="match status" value="1"/>
</dbReference>
<dbReference type="InterPro" id="IPR027417">
    <property type="entry name" value="P-loop_NTPase"/>
</dbReference>
<evidence type="ECO:0000259" key="8">
    <source>
        <dbReference type="PROSITE" id="PS50113"/>
    </source>
</evidence>
<dbReference type="InterPro" id="IPR000014">
    <property type="entry name" value="PAS"/>
</dbReference>
<dbReference type="Gene3D" id="1.10.10.60">
    <property type="entry name" value="Homeodomain-like"/>
    <property type="match status" value="1"/>
</dbReference>
<dbReference type="EMBL" id="CP120733">
    <property type="protein sequence ID" value="WFD11552.1"/>
    <property type="molecule type" value="Genomic_DNA"/>
</dbReference>
<keyword evidence="2" id="KW-0067">ATP-binding</keyword>
<evidence type="ECO:0000313" key="10">
    <source>
        <dbReference type="Proteomes" id="UP001222800"/>
    </source>
</evidence>
<dbReference type="SUPFAM" id="SSF55785">
    <property type="entry name" value="PYP-like sensor domain (PAS domain)"/>
    <property type="match status" value="1"/>
</dbReference>
<dbReference type="Pfam" id="PF25601">
    <property type="entry name" value="AAA_lid_14"/>
    <property type="match status" value="1"/>
</dbReference>
<feature type="domain" description="Sigma-54 factor interaction" evidence="6">
    <location>
        <begin position="159"/>
        <end position="388"/>
    </location>
</feature>
<dbReference type="Gene3D" id="3.40.50.300">
    <property type="entry name" value="P-loop containing nucleotide triphosphate hydrolases"/>
    <property type="match status" value="1"/>
</dbReference>
<dbReference type="PANTHER" id="PTHR32071">
    <property type="entry name" value="TRANSCRIPTIONAL REGULATORY PROTEIN"/>
    <property type="match status" value="1"/>
</dbReference>
<name>A0ABY8EF46_9FIRM</name>
<dbReference type="InterPro" id="IPR058031">
    <property type="entry name" value="AAA_lid_NorR"/>
</dbReference>
<sequence>MSKDTFEKEYKKKLDRKTLKKILDNSYDEIFVTDGDGNAIYVNEACERNYTLKPYEVIGKNPWQLTEEGFCFPPITPIVLRDKKQVTLEQKTNIGTRLVVTATPVFDNEGNLEMIVQNSRDMTQIEEIKKDLDQTKQLLLRYKEEVKELRKKEIMVTDLVANSKEMRNLIELAYRGALVDSNILILGESGTGKSVMARNIHKMSNRKEGSFITINCAAIPEQLIESELFGYVSGAFTGADKKGKIGLIELADDGTLFLDEIAEIPLRLQAKLLEVIQERRFIPVGGREVKKIDCRIIAATNRDLGKMVKRGKFREDLYYRLNVIELNMIPLRERIEDIVPLIHFFLKRFNKKYKVSRMFSPECIDMLIQYSWPGNIRELEHTIERLVITVQDSLIDTHHLPEIFNKKSCDKDNVSFSDLIPLDFAVEQIEKELVLKSYNQLGSSYKVAKVLDISQSKASRLIRKYIKKSD</sequence>
<evidence type="ECO:0000256" key="4">
    <source>
        <dbReference type="ARBA" id="ARBA00023163"/>
    </source>
</evidence>
<keyword evidence="5" id="KW-0175">Coiled coil</keyword>
<dbReference type="PROSITE" id="PS50112">
    <property type="entry name" value="PAS"/>
    <property type="match status" value="1"/>
</dbReference>
<dbReference type="PROSITE" id="PS50113">
    <property type="entry name" value="PAC"/>
    <property type="match status" value="1"/>
</dbReference>
<keyword evidence="3" id="KW-0805">Transcription regulation</keyword>
<evidence type="ECO:0000256" key="1">
    <source>
        <dbReference type="ARBA" id="ARBA00022741"/>
    </source>
</evidence>
<dbReference type="PROSITE" id="PS00688">
    <property type="entry name" value="SIGMA54_INTERACT_3"/>
    <property type="match status" value="1"/>
</dbReference>
<feature type="domain" description="PAS" evidence="7">
    <location>
        <begin position="15"/>
        <end position="61"/>
    </location>
</feature>
<evidence type="ECO:0000259" key="7">
    <source>
        <dbReference type="PROSITE" id="PS50112"/>
    </source>
</evidence>
<dbReference type="Pfam" id="PF00158">
    <property type="entry name" value="Sigma54_activat"/>
    <property type="match status" value="1"/>
</dbReference>
<dbReference type="RefSeq" id="WP_277733635.1">
    <property type="nucleotide sequence ID" value="NZ_CP120733.1"/>
</dbReference>